<evidence type="ECO:0000313" key="2">
    <source>
        <dbReference type="Proteomes" id="UP000827872"/>
    </source>
</evidence>
<evidence type="ECO:0000313" key="1">
    <source>
        <dbReference type="EMBL" id="KAH8013817.1"/>
    </source>
</evidence>
<name>A0ACB8G2Q4_9SAUR</name>
<proteinExistence type="predicted"/>
<organism evidence="1 2">
    <name type="scientific">Sphaerodactylus townsendi</name>
    <dbReference type="NCBI Taxonomy" id="933632"/>
    <lineage>
        <taxon>Eukaryota</taxon>
        <taxon>Metazoa</taxon>
        <taxon>Chordata</taxon>
        <taxon>Craniata</taxon>
        <taxon>Vertebrata</taxon>
        <taxon>Euteleostomi</taxon>
        <taxon>Lepidosauria</taxon>
        <taxon>Squamata</taxon>
        <taxon>Bifurcata</taxon>
        <taxon>Gekkota</taxon>
        <taxon>Sphaerodactylidae</taxon>
        <taxon>Sphaerodactylus</taxon>
    </lineage>
</organism>
<keyword evidence="2" id="KW-1185">Reference proteome</keyword>
<reference evidence="1" key="1">
    <citation type="submission" date="2021-08" db="EMBL/GenBank/DDBJ databases">
        <title>The first chromosome-level gecko genome reveals the dynamic sex chromosomes of Neotropical dwarf geckos (Sphaerodactylidae: Sphaerodactylus).</title>
        <authorList>
            <person name="Pinto B.J."/>
            <person name="Keating S.E."/>
            <person name="Gamble T."/>
        </authorList>
    </citation>
    <scope>NUCLEOTIDE SEQUENCE</scope>
    <source>
        <strain evidence="1">TG3544</strain>
    </source>
</reference>
<accession>A0ACB8G2Q4</accession>
<protein>
    <submittedName>
        <fullName evidence="1">Uncharacterized protein</fullName>
    </submittedName>
</protein>
<sequence>MRRRLAGDASKSGNKRGERPEGILWPDRLLVTKKYCHYGLREEIDAGLESTATVTVGFISHYTVLVAEHHLVI</sequence>
<dbReference type="Proteomes" id="UP000827872">
    <property type="component" value="Linkage Group LG02"/>
</dbReference>
<gene>
    <name evidence="1" type="ORF">K3G42_022392</name>
</gene>
<dbReference type="EMBL" id="CM037615">
    <property type="protein sequence ID" value="KAH8013817.1"/>
    <property type="molecule type" value="Genomic_DNA"/>
</dbReference>
<comment type="caution">
    <text evidence="1">The sequence shown here is derived from an EMBL/GenBank/DDBJ whole genome shotgun (WGS) entry which is preliminary data.</text>
</comment>